<feature type="transmembrane region" description="Helical" evidence="2">
    <location>
        <begin position="20"/>
        <end position="38"/>
    </location>
</feature>
<dbReference type="GO" id="GO:0030246">
    <property type="term" value="F:carbohydrate binding"/>
    <property type="evidence" value="ECO:0007669"/>
    <property type="project" value="TreeGrafter"/>
</dbReference>
<gene>
    <name evidence="3" type="ORF">SH1V18_15980</name>
</gene>
<evidence type="ECO:0000256" key="1">
    <source>
        <dbReference type="ARBA" id="ARBA00022729"/>
    </source>
</evidence>
<dbReference type="Pfam" id="PF03480">
    <property type="entry name" value="DctP"/>
    <property type="match status" value="1"/>
</dbReference>
<keyword evidence="1" id="KW-0732">Signal</keyword>
<dbReference type="InterPro" id="IPR018389">
    <property type="entry name" value="DctP_fam"/>
</dbReference>
<dbReference type="PANTHER" id="PTHR33376">
    <property type="match status" value="1"/>
</dbReference>
<dbReference type="AlphaFoldDB" id="A0A9W6DF59"/>
<name>A0A9W6DF59_9FIRM</name>
<proteinExistence type="predicted"/>
<evidence type="ECO:0000313" key="4">
    <source>
        <dbReference type="Proteomes" id="UP001144256"/>
    </source>
</evidence>
<dbReference type="PANTHER" id="PTHR33376:SF2">
    <property type="entry name" value="DICARBOXYLATE-BINDING PERIPLASMIC PROTEIN"/>
    <property type="match status" value="1"/>
</dbReference>
<dbReference type="NCBIfam" id="NF037995">
    <property type="entry name" value="TRAP_S1"/>
    <property type="match status" value="1"/>
</dbReference>
<keyword evidence="2" id="KW-0472">Membrane</keyword>
<keyword evidence="4" id="KW-1185">Reference proteome</keyword>
<protein>
    <submittedName>
        <fullName evidence="3">C4-dicarboxylate ABC transporter substrate-binding protein</fullName>
    </submittedName>
</protein>
<dbReference type="EMBL" id="BRLB01000003">
    <property type="protein sequence ID" value="GKX29118.1"/>
    <property type="molecule type" value="Genomic_DNA"/>
</dbReference>
<sequence>MRISTYLERSPNDLKRIKIAIIICFCLIFMYINYARFFNKGNNTLVDNRQLIFRLAESRCSKHPSVKATQKFIDLVKERTNGEIEIIKFDSSDLGNETNIAEQIEFGGIDFARVSTLYLSNYVDEINMFFLPNIFKDRNDIELLLDGEMGSLFTERLKNEKINLLAWYEGSRRGIYTNTSMIYLEGLKIGVPENETKMNEMISLSFSPIPVKVEDIYNYIKSGYIQGAENDLLEYYYNNNYEVAKYFYFMSCSYAPEALIASNTAIKQLTPEQQKIISEAAKDSAVYEKEEIIETETKVIEELKKAGINFVEYDHIEKFNEAFEKLYVPFRDKYVNLLNEITRIGEDDEK</sequence>
<organism evidence="3 4">
    <name type="scientific">Vallitalea longa</name>
    <dbReference type="NCBI Taxonomy" id="2936439"/>
    <lineage>
        <taxon>Bacteria</taxon>
        <taxon>Bacillati</taxon>
        <taxon>Bacillota</taxon>
        <taxon>Clostridia</taxon>
        <taxon>Lachnospirales</taxon>
        <taxon>Vallitaleaceae</taxon>
        <taxon>Vallitalea</taxon>
    </lineage>
</organism>
<keyword evidence="2" id="KW-0812">Transmembrane</keyword>
<dbReference type="Proteomes" id="UP001144256">
    <property type="component" value="Unassembled WGS sequence"/>
</dbReference>
<accession>A0A9W6DF59</accession>
<comment type="caution">
    <text evidence="3">The sequence shown here is derived from an EMBL/GenBank/DDBJ whole genome shotgun (WGS) entry which is preliminary data.</text>
</comment>
<dbReference type="Gene3D" id="3.40.190.170">
    <property type="entry name" value="Bacterial extracellular solute-binding protein, family 7"/>
    <property type="match status" value="1"/>
</dbReference>
<keyword evidence="2" id="KW-1133">Transmembrane helix</keyword>
<dbReference type="GO" id="GO:0055085">
    <property type="term" value="P:transmembrane transport"/>
    <property type="evidence" value="ECO:0007669"/>
    <property type="project" value="InterPro"/>
</dbReference>
<evidence type="ECO:0000313" key="3">
    <source>
        <dbReference type="EMBL" id="GKX29118.1"/>
    </source>
</evidence>
<evidence type="ECO:0000256" key="2">
    <source>
        <dbReference type="SAM" id="Phobius"/>
    </source>
</evidence>
<dbReference type="InterPro" id="IPR038404">
    <property type="entry name" value="TRAP_DctP_sf"/>
</dbReference>
<reference evidence="3" key="1">
    <citation type="submission" date="2022-06" db="EMBL/GenBank/DDBJ databases">
        <title>Vallitalea longa sp. nov., an anaerobic bacterium isolated from marine sediment.</title>
        <authorList>
            <person name="Hirano S."/>
            <person name="Terahara T."/>
            <person name="Mori K."/>
            <person name="Hamada M."/>
            <person name="Matsumoto R."/>
            <person name="Kobayashi T."/>
        </authorList>
    </citation>
    <scope>NUCLEOTIDE SEQUENCE</scope>
    <source>
        <strain evidence="3">SH18-1</strain>
    </source>
</reference>